<dbReference type="Proteomes" id="UP000886998">
    <property type="component" value="Unassembled WGS sequence"/>
</dbReference>
<comment type="caution">
    <text evidence="1">The sequence shown here is derived from an EMBL/GenBank/DDBJ whole genome shotgun (WGS) entry which is preliminary data.</text>
</comment>
<dbReference type="EMBL" id="BMAV01008677">
    <property type="protein sequence ID" value="GFY52389.1"/>
    <property type="molecule type" value="Genomic_DNA"/>
</dbReference>
<evidence type="ECO:0000313" key="1">
    <source>
        <dbReference type="EMBL" id="GFY52389.1"/>
    </source>
</evidence>
<keyword evidence="2" id="KW-1185">Reference proteome</keyword>
<proteinExistence type="predicted"/>
<accession>A0A8X6XFP8</accession>
<reference evidence="1" key="1">
    <citation type="submission" date="2020-08" db="EMBL/GenBank/DDBJ databases">
        <title>Multicomponent nature underlies the extraordinary mechanical properties of spider dragline silk.</title>
        <authorList>
            <person name="Kono N."/>
            <person name="Nakamura H."/>
            <person name="Mori M."/>
            <person name="Yoshida Y."/>
            <person name="Ohtoshi R."/>
            <person name="Malay A.D."/>
            <person name="Moran D.A.P."/>
            <person name="Tomita M."/>
            <person name="Numata K."/>
            <person name="Arakawa K."/>
        </authorList>
    </citation>
    <scope>NUCLEOTIDE SEQUENCE</scope>
</reference>
<dbReference type="AlphaFoldDB" id="A0A8X6XFP8"/>
<organism evidence="1 2">
    <name type="scientific">Trichonephila inaurata madagascariensis</name>
    <dbReference type="NCBI Taxonomy" id="2747483"/>
    <lineage>
        <taxon>Eukaryota</taxon>
        <taxon>Metazoa</taxon>
        <taxon>Ecdysozoa</taxon>
        <taxon>Arthropoda</taxon>
        <taxon>Chelicerata</taxon>
        <taxon>Arachnida</taxon>
        <taxon>Araneae</taxon>
        <taxon>Araneomorphae</taxon>
        <taxon>Entelegynae</taxon>
        <taxon>Araneoidea</taxon>
        <taxon>Nephilidae</taxon>
        <taxon>Trichonephila</taxon>
        <taxon>Trichonephila inaurata</taxon>
    </lineage>
</organism>
<sequence length="74" mass="8325">MNLTAGRRETEIRISKRKDLIYIGKESRSEDLLGQKIHIQQNHGHGRNGCRDRPFSVISGDCLPGLRKSQPNAA</sequence>
<name>A0A8X6XFP8_9ARAC</name>
<gene>
    <name evidence="1" type="ORF">TNIN_295241</name>
</gene>
<protein>
    <submittedName>
        <fullName evidence="1">Uncharacterized protein</fullName>
    </submittedName>
</protein>
<evidence type="ECO:0000313" key="2">
    <source>
        <dbReference type="Proteomes" id="UP000886998"/>
    </source>
</evidence>